<dbReference type="Gene3D" id="3.30.70.141">
    <property type="entry name" value="Nucleoside diphosphate kinase-like domain"/>
    <property type="match status" value="2"/>
</dbReference>
<accession>A0A6S7FSN5</accession>
<dbReference type="InterPro" id="IPR036850">
    <property type="entry name" value="NDK-like_dom_sf"/>
</dbReference>
<name>A0A6S7FSN5_PARCT</name>
<keyword evidence="7" id="KW-1185">Reference proteome</keyword>
<dbReference type="OrthoDB" id="2162449at2759"/>
<feature type="compositionally biased region" description="Acidic residues" evidence="5">
    <location>
        <begin position="564"/>
        <end position="573"/>
    </location>
</feature>
<dbReference type="PROSITE" id="PS51374">
    <property type="entry name" value="NDPK_LIKE"/>
    <property type="match status" value="1"/>
</dbReference>
<dbReference type="GO" id="GO:0005879">
    <property type="term" value="C:axonemal microtubule"/>
    <property type="evidence" value="ECO:0007669"/>
    <property type="project" value="TreeGrafter"/>
</dbReference>
<dbReference type="PANTHER" id="PTHR43109">
    <property type="entry name" value="NUCLEOSIDE DIPHOSPHATE KINASE 7"/>
    <property type="match status" value="1"/>
</dbReference>
<sequence length="2165" mass="241445">MLWFANKMDSDEDEEFSFEENVAQRPDRHGGKLNEILSEVETKIPSLEFDDDDNEEDISVWSPPENVPSFYKQFSSSLSSEEAVRPEHQNKQTPAKFCGADRNPPVREKYRPTVKLENKSVSTITLQPSSSMYTAYQKDGNSLLCEDDSPISYNKGINAPRGLSLSDSGHQVYEHDHPMITSSDTRNPDNGEIVSVQSSQPSVGGPLVHEQEFPVDKTNEKAINLEEASSLMLCELGSDQGTNNNHTRVGHNSFYDLHSVVSMKSLACQTDNGPSIHKHDIFTTLSGKNANLNTHSDQQVSSSYSTISCQTDSDLSSSKCYLPTAKSSEKVVNVSAPINEHISTSGSLLSTISCQTENNYSRNVKKMDRSAQMLDSRNVGTNEAMQVPDLTGQVEQTPQSISENDTEYRDQLDFNLLNEINFNELQSMLGTLPSKHALSVSELLSSSSQQDGQSVHESDDELMLKLSDLSKDQLSVCSGVLDGKRDMAESIYQKKRKVKGNRGSTKAIHTWSQLSSEDASTQEPQTIFLDLRPGANLEKEKQEEEYSESIQRILGLNKERSDSSSDDGSEDELTEWREMRTKLKERGTQEPENHKKSAHTYASKLSPRRGKSTPFPRKIPHTTMERLSGEELTGGLPLDICSNGKVEGIVEESAQSATTSQAEASISSGSKIDDKDQNDECLPEEENKDQSVSRTMTEDESFIDMKLNHEEIKAQNDNNERMPYNVEKDETFSESHTTTSAVDTCDSTNGRENVFHNENGEYTSSSDSLQDEHRDEENIVECLEKENSVATQECGSDKRLDSSSRNAFKNKVYVQLDERTTSCNNKSDEKPSIHHETGANAVRIDCIAKSLPGSVKSNIPQEAHSISTADIRKSFRLSGTEENSRDEVKDPVRNLSARRNKNKYKKRKELADSRECENSTEYIEKSQHKTKVKPRKTILEQKSDTTHQNRDEKTSIMNVEDISQKQELSNDVLDIDYMKEEKTRPSLISNHRTTTPDSEENKHITKSKMDTRSANSSDATKQQKQRSQKEMKKLKEKLRINLENMRPIVTTNGKYPAAYNTPIIYDQDASFEQQHPGLLSATEDQLSLLLVVTLSGCGEINNQHSKGRTLGSGSEVNYYFALVSWFLYLCGPNNSDGSVPFTVVGMQQTCQNGLLQLFVGVQPNEKVFYLNTAKGSKKNKTRAFHKAISKYLSTRSLRTVYQNMENVYLNGSCQVDENSYSSKMLSTCISVGQDWNAVRRVFSSKPGFYWETMELEGGNDVVQDRHSCDINVENTVVFIRAPLYYHPSCVLDLFMRIENEGCDVAGLRLTLEFDSSASAVCQNGDHEILQSGCDPQPTFILAVRGPFAIAKMKKIIGSKIPLLDDPRETPSLRSLYCSTNTEDKLFYCPSYSSQAATQLSRMFGGRLTEDDVAAVEGSSSKSKPSSPDSVLAQKPPAFLVSSTRVAFYLIISPVVPPSFFGELLHTCSLRGFVLHGIRRVQLSKRQGTSLGFSQLQFHVFCPSSGNTPVQSPSGSPPGSPARRKSNLSLEATLALTKTSKSYPSTILVLQKENGLYHAASLAKHLFESLKDWTSTNPTSLPDLEETSPRMYLTITQLNEASSKSLWGDVCFKPSTSLIKHARNNRFLLSSEVEQVCVLSSVSKEAIQHVGILLKKLTNSNHIAGDWELLGMKSFPSLSLVQAREVTPHEVGDRSWLSSVKLLMSAAVFVCVLRGINIIHRVRDFIIALAKISTKEDGCLHEGWWLSQTAEVAYRQLTVLFEESELFSDETNRTNTKFVPPLRKRSLQSSTQRESKEFHQKQRRKLHDHKACSTDDSSTSVETTQFNEVPIIQSLLAGPRPLPTIALIKPSCVVNTKKISKIFKSVLQENFNIVALSMRVLTQSEAQVLVRDGEPDYDDHIQYLSSGASLVLCLQRENAVKKLLDILGPEDPIIARSLDPFLLRGCYGVDSIHNAIHGSESYSSAVCELKMLFPCGVCCDQTVDLEAEQIPCRAFDATIGKETERKLTKCVTHSSGTGLISSLVEINCVILTHHIVYGRNDRKQIALVEVLECLLSTNFVLVGMKMAILSHDQVNEFLTLTGSKSHSKQNLEKELTEGPCIILALQRDNAITCFDSIIESVGGKRRSITEYRKHIIQAKTEEVARNLLVYFFDGLTPNSVQQICPV</sequence>
<feature type="compositionally biased region" description="Basic and acidic residues" evidence="5">
    <location>
        <begin position="937"/>
        <end position="954"/>
    </location>
</feature>
<feature type="compositionally biased region" description="Polar residues" evidence="5">
    <location>
        <begin position="986"/>
        <end position="996"/>
    </location>
</feature>
<feature type="compositionally biased region" description="Polar residues" evidence="5">
    <location>
        <begin position="1012"/>
        <end position="1022"/>
    </location>
</feature>
<comment type="caution">
    <text evidence="6">The sequence shown here is derived from an EMBL/GenBank/DDBJ whole genome shotgun (WGS) entry which is preliminary data.</text>
</comment>
<keyword evidence="2" id="KW-0963">Cytoplasm</keyword>
<feature type="compositionally biased region" description="Basic and acidic residues" evidence="5">
    <location>
        <begin position="909"/>
        <end position="927"/>
    </location>
</feature>
<dbReference type="SUPFAM" id="SSF54919">
    <property type="entry name" value="Nucleoside diphosphate kinase, NDK"/>
    <property type="match status" value="2"/>
</dbReference>
<evidence type="ECO:0000256" key="2">
    <source>
        <dbReference type="ARBA" id="ARBA00022490"/>
    </source>
</evidence>
<feature type="compositionally biased region" description="Low complexity" evidence="5">
    <location>
        <begin position="652"/>
        <end position="670"/>
    </location>
</feature>
<feature type="compositionally biased region" description="Polar residues" evidence="5">
    <location>
        <begin position="734"/>
        <end position="749"/>
    </location>
</feature>
<feature type="compositionally biased region" description="Basic residues" evidence="5">
    <location>
        <begin position="896"/>
        <end position="908"/>
    </location>
</feature>
<dbReference type="Pfam" id="PF00334">
    <property type="entry name" value="NDK"/>
    <property type="match status" value="1"/>
</dbReference>
<feature type="coiled-coil region" evidence="4">
    <location>
        <begin position="766"/>
        <end position="793"/>
    </location>
</feature>
<protein>
    <submittedName>
        <fullName evidence="6">Nucleoside diphosphate kinase</fullName>
    </submittedName>
</protein>
<feature type="compositionally biased region" description="Acidic residues" evidence="5">
    <location>
        <begin position="676"/>
        <end position="687"/>
    </location>
</feature>
<comment type="similarity">
    <text evidence="3">Belongs to the NDK family.</text>
</comment>
<dbReference type="SMART" id="SM00562">
    <property type="entry name" value="NDK"/>
    <property type="match status" value="1"/>
</dbReference>
<evidence type="ECO:0000256" key="5">
    <source>
        <dbReference type="SAM" id="MobiDB-lite"/>
    </source>
</evidence>
<dbReference type="GO" id="GO:0016301">
    <property type="term" value="F:kinase activity"/>
    <property type="evidence" value="ECO:0007669"/>
    <property type="project" value="UniProtKB-KW"/>
</dbReference>
<feature type="region of interest" description="Disordered" evidence="5">
    <location>
        <begin position="896"/>
        <end position="963"/>
    </location>
</feature>
<evidence type="ECO:0000256" key="3">
    <source>
        <dbReference type="PROSITE-ProRule" id="PRU00706"/>
    </source>
</evidence>
<keyword evidence="6" id="KW-0418">Kinase</keyword>
<feature type="region of interest" description="Disordered" evidence="5">
    <location>
        <begin position="730"/>
        <end position="749"/>
    </location>
</feature>
<feature type="region of interest" description="Disordered" evidence="5">
    <location>
        <begin position="1782"/>
        <end position="1818"/>
    </location>
</feature>
<feature type="region of interest" description="Disordered" evidence="5">
    <location>
        <begin position="652"/>
        <end position="697"/>
    </location>
</feature>
<dbReference type="Proteomes" id="UP001152795">
    <property type="component" value="Unassembled WGS sequence"/>
</dbReference>
<proteinExistence type="inferred from homology"/>
<dbReference type="EMBL" id="CACRXK020000146">
    <property type="protein sequence ID" value="CAB3978846.1"/>
    <property type="molecule type" value="Genomic_DNA"/>
</dbReference>
<evidence type="ECO:0000256" key="1">
    <source>
        <dbReference type="ARBA" id="ARBA00004496"/>
    </source>
</evidence>
<dbReference type="InterPro" id="IPR034907">
    <property type="entry name" value="NDK-like_dom"/>
</dbReference>
<feature type="region of interest" description="Disordered" evidence="5">
    <location>
        <begin position="980"/>
        <end position="1032"/>
    </location>
</feature>
<evidence type="ECO:0000313" key="6">
    <source>
        <dbReference type="EMBL" id="CAB3978846.1"/>
    </source>
</evidence>
<comment type="subcellular location">
    <subcellularLocation>
        <location evidence="1">Cytoplasm</location>
    </subcellularLocation>
</comment>
<keyword evidence="4" id="KW-0175">Coiled coil</keyword>
<feature type="region of interest" description="Disordered" evidence="5">
    <location>
        <begin position="85"/>
        <end position="107"/>
    </location>
</feature>
<comment type="caution">
    <text evidence="3">Lacks conserved residue(s) required for the propagation of feature annotation.</text>
</comment>
<evidence type="ECO:0000313" key="7">
    <source>
        <dbReference type="Proteomes" id="UP001152795"/>
    </source>
</evidence>
<dbReference type="PANTHER" id="PTHR43109:SF3">
    <property type="entry name" value="DYNEIN AXONEMAL ASSEMBLY FACTOR 8"/>
    <property type="match status" value="1"/>
</dbReference>
<feature type="compositionally biased region" description="Basic and acidic residues" evidence="5">
    <location>
        <begin position="574"/>
        <end position="595"/>
    </location>
</feature>
<evidence type="ECO:0000256" key="4">
    <source>
        <dbReference type="SAM" id="Coils"/>
    </source>
</evidence>
<feature type="region of interest" description="Disordered" evidence="5">
    <location>
        <begin position="554"/>
        <end position="622"/>
    </location>
</feature>
<organism evidence="6 7">
    <name type="scientific">Paramuricea clavata</name>
    <name type="common">Red gorgonian</name>
    <name type="synonym">Violescent sea-whip</name>
    <dbReference type="NCBI Taxonomy" id="317549"/>
    <lineage>
        <taxon>Eukaryota</taxon>
        <taxon>Metazoa</taxon>
        <taxon>Cnidaria</taxon>
        <taxon>Anthozoa</taxon>
        <taxon>Octocorallia</taxon>
        <taxon>Malacalcyonacea</taxon>
        <taxon>Plexauridae</taxon>
        <taxon>Paramuricea</taxon>
    </lineage>
</organism>
<gene>
    <name evidence="6" type="ORF">PACLA_8A071576</name>
</gene>
<keyword evidence="6" id="KW-0808">Transferase</keyword>
<reference evidence="6" key="1">
    <citation type="submission" date="2020-04" db="EMBL/GenBank/DDBJ databases">
        <authorList>
            <person name="Alioto T."/>
            <person name="Alioto T."/>
            <person name="Gomez Garrido J."/>
        </authorList>
    </citation>
    <scope>NUCLEOTIDE SEQUENCE</scope>
    <source>
        <strain evidence="6">A484AB</strain>
    </source>
</reference>
<feature type="compositionally biased region" description="Basic and acidic residues" evidence="5">
    <location>
        <begin position="999"/>
        <end position="1011"/>
    </location>
</feature>